<keyword evidence="3" id="KW-1185">Reference proteome</keyword>
<dbReference type="EMBL" id="JANZQH010000001">
    <property type="protein sequence ID" value="MCT2406121.1"/>
    <property type="molecule type" value="Genomic_DNA"/>
</dbReference>
<name>A0ABT2IBW3_9FLAO</name>
<evidence type="ECO:0000313" key="2">
    <source>
        <dbReference type="EMBL" id="MCT2406121.1"/>
    </source>
</evidence>
<sequence>MEKNSISVDLHFEDGDENAELMRGLLGNLPDYLEWKKWHYGNSVSHQTKFRLTDEDLVDNVVVALDDLFDATFEKLIDKIKEIKSNKMSEKKDNIIHHPLNQILYGPPGTGKTYNTINKAVQIANPDFILSDHTRKQIKDEYKRLSDEGRIVFTTFHQSMTYEDFIEGIKPKIEENEDGTKKVIYEVEEGIFKRISNDALKPRFKNESSIEAYTFDDAWSELVEDVNKHLEDKNPLVLTIQTPDLGLKIVDVSDKGNLQLKPIYSEDSKIYTVSYSRAEKLSQAFPDLSVIKNVNKEFREVIGGSNSTAYWSVLNYINNKIKQKPVNEIVEKKLPSLPYVLIIDEINRGNVSQIFGELITLIEEDKRLGHDEALQITLPYSKKKFGVPSNLYIIGTMNTADRSVEALDTALRRRFSFEEMLPKPELLNPSDMIEKLFWEYQEHSWDDKDYMSEENKLFELLGVSEDLKIKKGHIWDEIEYDGKGKKTGYFKEFNYGRIDFQKLLSTINERIEKLIDKDHAIGHAYFIGKNNQTIINSFYKNIIPLLQEYFFGDYGKIGLVLGRGFIKLKENASSVFADFDYQNDYSERESYEIIDYRNPDTNYILKLQEGETKMDFARAIELLMK</sequence>
<feature type="domain" description="ATPase dynein-related AAA" evidence="1">
    <location>
        <begin position="338"/>
        <end position="415"/>
    </location>
</feature>
<dbReference type="RefSeq" id="WP_259826717.1">
    <property type="nucleotide sequence ID" value="NZ_JANZQH010000001.1"/>
</dbReference>
<dbReference type="InterPro" id="IPR011704">
    <property type="entry name" value="ATPase_dyneun-rel_AAA"/>
</dbReference>
<evidence type="ECO:0000313" key="3">
    <source>
        <dbReference type="Proteomes" id="UP001142057"/>
    </source>
</evidence>
<dbReference type="Gene3D" id="3.40.50.300">
    <property type="entry name" value="P-loop containing nucleotide triphosphate hydrolases"/>
    <property type="match status" value="1"/>
</dbReference>
<dbReference type="InterPro" id="IPR052934">
    <property type="entry name" value="Methyl-DNA_Rec/Restrict_Enz"/>
</dbReference>
<dbReference type="PANTHER" id="PTHR37291">
    <property type="entry name" value="5-METHYLCYTOSINE-SPECIFIC RESTRICTION ENZYME B"/>
    <property type="match status" value="1"/>
</dbReference>
<accession>A0ABT2IBW3</accession>
<dbReference type="SUPFAM" id="SSF52540">
    <property type="entry name" value="P-loop containing nucleoside triphosphate hydrolases"/>
    <property type="match status" value="2"/>
</dbReference>
<evidence type="ECO:0000259" key="1">
    <source>
        <dbReference type="Pfam" id="PF07728"/>
    </source>
</evidence>
<protein>
    <submittedName>
        <fullName evidence="2">AAA family ATPase</fullName>
    </submittedName>
</protein>
<gene>
    <name evidence="2" type="ORF">NZD88_00955</name>
</gene>
<dbReference type="Proteomes" id="UP001142057">
    <property type="component" value="Unassembled WGS sequence"/>
</dbReference>
<dbReference type="InterPro" id="IPR027417">
    <property type="entry name" value="P-loop_NTPase"/>
</dbReference>
<comment type="caution">
    <text evidence="2">The sequence shown here is derived from an EMBL/GenBank/DDBJ whole genome shotgun (WGS) entry which is preliminary data.</text>
</comment>
<organism evidence="2 3">
    <name type="scientific">Chryseobacterium pyrolae</name>
    <dbReference type="NCBI Taxonomy" id="2987481"/>
    <lineage>
        <taxon>Bacteria</taxon>
        <taxon>Pseudomonadati</taxon>
        <taxon>Bacteroidota</taxon>
        <taxon>Flavobacteriia</taxon>
        <taxon>Flavobacteriales</taxon>
        <taxon>Weeksellaceae</taxon>
        <taxon>Chryseobacterium group</taxon>
        <taxon>Chryseobacterium</taxon>
    </lineage>
</organism>
<reference evidence="2" key="1">
    <citation type="submission" date="2022-08" db="EMBL/GenBank/DDBJ databases">
        <title>Chryseobacterium antibioticum,isolated from the rhizosphere soil of Pyrola in Tibet.</title>
        <authorList>
            <person name="Kan Y."/>
        </authorList>
    </citation>
    <scope>NUCLEOTIDE SEQUENCE</scope>
    <source>
        <strain evidence="2">Pc2-12</strain>
    </source>
</reference>
<dbReference type="PANTHER" id="PTHR37291:SF1">
    <property type="entry name" value="TYPE IV METHYL-DIRECTED RESTRICTION ENZYME ECOKMCRB SUBUNIT"/>
    <property type="match status" value="1"/>
</dbReference>
<proteinExistence type="predicted"/>
<dbReference type="Pfam" id="PF07728">
    <property type="entry name" value="AAA_5"/>
    <property type="match status" value="1"/>
</dbReference>